<gene>
    <name evidence="2" type="ORF">VCUG_01058</name>
</gene>
<dbReference type="GeneID" id="19878940"/>
<dbReference type="Proteomes" id="UP000011081">
    <property type="component" value="Unassembled WGS sequence"/>
</dbReference>
<organism evidence="2 3">
    <name type="scientific">Vavraia culicis (isolate floridensis)</name>
    <name type="common">Microsporidian parasite</name>
    <dbReference type="NCBI Taxonomy" id="948595"/>
    <lineage>
        <taxon>Eukaryota</taxon>
        <taxon>Fungi</taxon>
        <taxon>Fungi incertae sedis</taxon>
        <taxon>Microsporidia</taxon>
        <taxon>Pleistophoridae</taxon>
        <taxon>Vavraia</taxon>
    </lineage>
</organism>
<reference evidence="3" key="1">
    <citation type="submission" date="2011-03" db="EMBL/GenBank/DDBJ databases">
        <title>The genome sequence of Vavraia culicis strain floridensis.</title>
        <authorList>
            <consortium name="The Broad Institute Genome Sequencing Platform"/>
            <person name="Cuomo C."/>
            <person name="Becnel J."/>
            <person name="Sanscrainte N."/>
            <person name="Young S.K."/>
            <person name="Zeng Q."/>
            <person name="Gargeya S."/>
            <person name="Fitzgerald M."/>
            <person name="Haas B."/>
            <person name="Abouelleil A."/>
            <person name="Alvarado L."/>
            <person name="Arachchi H.M."/>
            <person name="Berlin A."/>
            <person name="Chapman S.B."/>
            <person name="Gearin G."/>
            <person name="Goldberg J."/>
            <person name="Griggs A."/>
            <person name="Gujja S."/>
            <person name="Hansen M."/>
            <person name="Heiman D."/>
            <person name="Howarth C."/>
            <person name="Larimer J."/>
            <person name="Lui A."/>
            <person name="MacDonald P.J.P."/>
            <person name="McCowen C."/>
            <person name="Montmayeur A."/>
            <person name="Murphy C."/>
            <person name="Neiman D."/>
            <person name="Pearson M."/>
            <person name="Priest M."/>
            <person name="Roberts A."/>
            <person name="Saif S."/>
            <person name="Shea T."/>
            <person name="Sisk P."/>
            <person name="Stolte C."/>
            <person name="Sykes S."/>
            <person name="Wortman J."/>
            <person name="Nusbaum C."/>
            <person name="Birren B."/>
        </authorList>
    </citation>
    <scope>NUCLEOTIDE SEQUENCE [LARGE SCALE GENOMIC DNA]</scope>
    <source>
        <strain evidence="3">floridensis</strain>
    </source>
</reference>
<dbReference type="AlphaFoldDB" id="L2GVP6"/>
<dbReference type="EMBL" id="GL877418">
    <property type="protein sequence ID" value="ELA47407.1"/>
    <property type="molecule type" value="Genomic_DNA"/>
</dbReference>
<evidence type="ECO:0000259" key="1">
    <source>
        <dbReference type="SMART" id="SM00651"/>
    </source>
</evidence>
<feature type="domain" description="Sm" evidence="1">
    <location>
        <begin position="6"/>
        <end position="67"/>
    </location>
</feature>
<keyword evidence="3" id="KW-1185">Reference proteome</keyword>
<dbReference type="OrthoDB" id="2146at2759"/>
<proteinExistence type="predicted"/>
<evidence type="ECO:0000313" key="3">
    <source>
        <dbReference type="Proteomes" id="UP000011081"/>
    </source>
</evidence>
<dbReference type="InterPro" id="IPR010920">
    <property type="entry name" value="LSM_dom_sf"/>
</dbReference>
<name>L2GVP6_VAVCU</name>
<dbReference type="VEuPathDB" id="MicrosporidiaDB:VCUG_01058"/>
<dbReference type="SMART" id="SM00651">
    <property type="entry name" value="Sm"/>
    <property type="match status" value="1"/>
</dbReference>
<sequence length="69" mass="7834">MRSALPDVSLMINQKIKVNLPLNRHFIGTLKSTDAFLNLNMTDVVDETNMEYSNVIVKGNCVESVYLFK</sequence>
<protein>
    <recommendedName>
        <fullName evidence="1">Sm domain-containing protein</fullName>
    </recommendedName>
</protein>
<dbReference type="SUPFAM" id="SSF50182">
    <property type="entry name" value="Sm-like ribonucleoproteins"/>
    <property type="match status" value="1"/>
</dbReference>
<evidence type="ECO:0000313" key="2">
    <source>
        <dbReference type="EMBL" id="ELA47407.1"/>
    </source>
</evidence>
<dbReference type="Pfam" id="PF01423">
    <property type="entry name" value="LSM"/>
    <property type="match status" value="1"/>
</dbReference>
<dbReference type="GO" id="GO:0032991">
    <property type="term" value="C:protein-containing complex"/>
    <property type="evidence" value="ECO:0007669"/>
    <property type="project" value="UniProtKB-ARBA"/>
</dbReference>
<dbReference type="RefSeq" id="XP_008074078.1">
    <property type="nucleotide sequence ID" value="XM_008075887.1"/>
</dbReference>
<dbReference type="HOGENOM" id="CLU_2777810_0_0_1"/>
<dbReference type="Gene3D" id="2.30.30.100">
    <property type="match status" value="1"/>
</dbReference>
<dbReference type="InterPro" id="IPR001163">
    <property type="entry name" value="Sm_dom_euk/arc"/>
</dbReference>
<accession>L2GVP6</accession>
<dbReference type="InParanoid" id="L2GVP6"/>